<dbReference type="RefSeq" id="WP_081746163.1">
    <property type="nucleotide sequence ID" value="NZ_BAABZG010000001.1"/>
</dbReference>
<dbReference type="EMBL" id="WKPO01000023">
    <property type="protein sequence ID" value="MSB49956.1"/>
    <property type="molecule type" value="Genomic_DNA"/>
</dbReference>
<name>A0A6I2RJU6_FLAPL</name>
<gene>
    <name evidence="1" type="ORF">GKE90_14845</name>
</gene>
<dbReference type="AlphaFoldDB" id="A0A6I2RJU6"/>
<proteinExistence type="predicted"/>
<reference evidence="1 2" key="1">
    <citation type="journal article" date="2019" name="Nat. Med.">
        <title>A library of human gut bacterial isolates paired with longitudinal multiomics data enables mechanistic microbiome research.</title>
        <authorList>
            <person name="Poyet M."/>
            <person name="Groussin M."/>
            <person name="Gibbons S.M."/>
            <person name="Avila-Pacheco J."/>
            <person name="Jiang X."/>
            <person name="Kearney S.M."/>
            <person name="Perrotta A.R."/>
            <person name="Berdy B."/>
            <person name="Zhao S."/>
            <person name="Lieberman T.D."/>
            <person name="Swanson P.K."/>
            <person name="Smith M."/>
            <person name="Roesemann S."/>
            <person name="Alexander J.E."/>
            <person name="Rich S.A."/>
            <person name="Livny J."/>
            <person name="Vlamakis H."/>
            <person name="Clish C."/>
            <person name="Bullock K."/>
            <person name="Deik A."/>
            <person name="Scott J."/>
            <person name="Pierce K.A."/>
            <person name="Xavier R.J."/>
            <person name="Alm E.J."/>
        </authorList>
    </citation>
    <scope>NUCLEOTIDE SEQUENCE [LARGE SCALE GENOMIC DNA]</scope>
    <source>
        <strain evidence="1 2">BIOML-A5</strain>
    </source>
</reference>
<comment type="caution">
    <text evidence="1">The sequence shown here is derived from an EMBL/GenBank/DDBJ whole genome shotgun (WGS) entry which is preliminary data.</text>
</comment>
<evidence type="ECO:0000313" key="1">
    <source>
        <dbReference type="EMBL" id="MSB49956.1"/>
    </source>
</evidence>
<accession>A0A6I2RJU6</accession>
<evidence type="ECO:0000313" key="2">
    <source>
        <dbReference type="Proteomes" id="UP000429811"/>
    </source>
</evidence>
<protein>
    <submittedName>
        <fullName evidence="1">Uncharacterized protein</fullName>
    </submittedName>
</protein>
<organism evidence="1 2">
    <name type="scientific">Flavonifractor plautii</name>
    <name type="common">Fusobacterium plautii</name>
    <dbReference type="NCBI Taxonomy" id="292800"/>
    <lineage>
        <taxon>Bacteria</taxon>
        <taxon>Bacillati</taxon>
        <taxon>Bacillota</taxon>
        <taxon>Clostridia</taxon>
        <taxon>Eubacteriales</taxon>
        <taxon>Oscillospiraceae</taxon>
        <taxon>Flavonifractor</taxon>
    </lineage>
</organism>
<dbReference type="Proteomes" id="UP000429811">
    <property type="component" value="Unassembled WGS sequence"/>
</dbReference>
<sequence length="27" mass="3144">MVDQGVEQIGILADGLAKSEFWCFWWN</sequence>